<dbReference type="PANTHER" id="PTHR36919">
    <property type="entry name" value="BLR1215 PROTEIN"/>
    <property type="match status" value="1"/>
</dbReference>
<dbReference type="Gene3D" id="2.40.128.520">
    <property type="match status" value="1"/>
</dbReference>
<dbReference type="AlphaFoldDB" id="A0A7T5R240"/>
<evidence type="ECO:0000313" key="3">
    <source>
        <dbReference type="EMBL" id="QQG36158.1"/>
    </source>
</evidence>
<proteinExistence type="predicted"/>
<feature type="domain" description="DUF2147" evidence="2">
    <location>
        <begin position="28"/>
        <end position="137"/>
    </location>
</feature>
<feature type="signal peptide" evidence="1">
    <location>
        <begin position="1"/>
        <end position="21"/>
    </location>
</feature>
<organism evidence="3 4">
    <name type="scientific">Micavibrio aeruginosavorus</name>
    <dbReference type="NCBI Taxonomy" id="349221"/>
    <lineage>
        <taxon>Bacteria</taxon>
        <taxon>Pseudomonadati</taxon>
        <taxon>Bdellovibrionota</taxon>
        <taxon>Bdellovibrionia</taxon>
        <taxon>Bdellovibrionales</taxon>
        <taxon>Pseudobdellovibrionaceae</taxon>
        <taxon>Micavibrio</taxon>
    </lineage>
</organism>
<sequence length="152" mass="16892">MKYLSLFVFGLICAVALPAQARNTGPTGLWLTENQRSVIAIEKCGEGLCGRVHWIIEGGMQFDEHNEDPAQTRQPMCGLKILWGFKQQDAANWIDGKIYKADEGDLYNATLQMLPKGNMLVRGYVGMPLFGKSQTWTPVDAASYPRCKPAKP</sequence>
<dbReference type="Proteomes" id="UP000595362">
    <property type="component" value="Chromosome"/>
</dbReference>
<gene>
    <name evidence="3" type="ORF">HYS17_11825</name>
</gene>
<evidence type="ECO:0000259" key="2">
    <source>
        <dbReference type="Pfam" id="PF09917"/>
    </source>
</evidence>
<dbReference type="PANTHER" id="PTHR36919:SF2">
    <property type="entry name" value="BLL6627 PROTEIN"/>
    <property type="match status" value="1"/>
</dbReference>
<keyword evidence="1" id="KW-0732">Signal</keyword>
<name>A0A7T5R240_9BACT</name>
<dbReference type="InterPro" id="IPR019223">
    <property type="entry name" value="DUF2147"/>
</dbReference>
<evidence type="ECO:0000313" key="4">
    <source>
        <dbReference type="Proteomes" id="UP000595362"/>
    </source>
</evidence>
<dbReference type="EMBL" id="CP066681">
    <property type="protein sequence ID" value="QQG36158.1"/>
    <property type="molecule type" value="Genomic_DNA"/>
</dbReference>
<dbReference type="Pfam" id="PF09917">
    <property type="entry name" value="DUF2147"/>
    <property type="match status" value="1"/>
</dbReference>
<evidence type="ECO:0000256" key="1">
    <source>
        <dbReference type="SAM" id="SignalP"/>
    </source>
</evidence>
<feature type="chain" id="PRO_5032446131" evidence="1">
    <location>
        <begin position="22"/>
        <end position="152"/>
    </location>
</feature>
<accession>A0A7T5R240</accession>
<protein>
    <submittedName>
        <fullName evidence="3">DUF2147 domain-containing protein</fullName>
    </submittedName>
</protein>
<reference evidence="3 4" key="1">
    <citation type="submission" date="2020-07" db="EMBL/GenBank/DDBJ databases">
        <title>Huge and variable diversity of episymbiotic CPR bacteria and DPANN archaea in groundwater ecosystems.</title>
        <authorList>
            <person name="He C.Y."/>
            <person name="Keren R."/>
            <person name="Whittaker M."/>
            <person name="Farag I.F."/>
            <person name="Doudna J."/>
            <person name="Cate J.H.D."/>
            <person name="Banfield J.F."/>
        </authorList>
    </citation>
    <scope>NUCLEOTIDE SEQUENCE [LARGE SCALE GENOMIC DNA]</scope>
    <source>
        <strain evidence="3">NC_groundwater_70_Ag_B-0.1um_54_66</strain>
    </source>
</reference>